<keyword evidence="2" id="KW-1185">Reference proteome</keyword>
<name>A0A834L437_RHOSS</name>
<gene>
    <name evidence="1" type="ORF">RHSIM_RhsimUnG0146000</name>
</gene>
<dbReference type="EMBL" id="WJXA01000316">
    <property type="protein sequence ID" value="KAF7113238.1"/>
    <property type="molecule type" value="Genomic_DNA"/>
</dbReference>
<dbReference type="Proteomes" id="UP000626092">
    <property type="component" value="Unassembled WGS sequence"/>
</dbReference>
<accession>A0A834L437</accession>
<evidence type="ECO:0000313" key="2">
    <source>
        <dbReference type="Proteomes" id="UP000626092"/>
    </source>
</evidence>
<reference evidence="1" key="1">
    <citation type="submission" date="2019-11" db="EMBL/GenBank/DDBJ databases">
        <authorList>
            <person name="Liu Y."/>
            <person name="Hou J."/>
            <person name="Li T.-Q."/>
            <person name="Guan C.-H."/>
            <person name="Wu X."/>
            <person name="Wu H.-Z."/>
            <person name="Ling F."/>
            <person name="Zhang R."/>
            <person name="Shi X.-G."/>
            <person name="Ren J.-P."/>
            <person name="Chen E.-F."/>
            <person name="Sun J.-M."/>
        </authorList>
    </citation>
    <scope>NUCLEOTIDE SEQUENCE</scope>
    <source>
        <strain evidence="1">Adult_tree_wgs_1</strain>
        <tissue evidence="1">Leaves</tissue>
    </source>
</reference>
<comment type="caution">
    <text evidence="1">The sequence shown here is derived from an EMBL/GenBank/DDBJ whole genome shotgun (WGS) entry which is preliminary data.</text>
</comment>
<organism evidence="1 2">
    <name type="scientific">Rhododendron simsii</name>
    <name type="common">Sims's rhododendron</name>
    <dbReference type="NCBI Taxonomy" id="118357"/>
    <lineage>
        <taxon>Eukaryota</taxon>
        <taxon>Viridiplantae</taxon>
        <taxon>Streptophyta</taxon>
        <taxon>Embryophyta</taxon>
        <taxon>Tracheophyta</taxon>
        <taxon>Spermatophyta</taxon>
        <taxon>Magnoliopsida</taxon>
        <taxon>eudicotyledons</taxon>
        <taxon>Gunneridae</taxon>
        <taxon>Pentapetalae</taxon>
        <taxon>asterids</taxon>
        <taxon>Ericales</taxon>
        <taxon>Ericaceae</taxon>
        <taxon>Ericoideae</taxon>
        <taxon>Rhodoreae</taxon>
        <taxon>Rhododendron</taxon>
    </lineage>
</organism>
<dbReference type="OrthoDB" id="848707at2759"/>
<evidence type="ECO:0000313" key="1">
    <source>
        <dbReference type="EMBL" id="KAF7113238.1"/>
    </source>
</evidence>
<dbReference type="AlphaFoldDB" id="A0A834L437"/>
<proteinExistence type="predicted"/>
<sequence length="137" mass="15759">MEGSKPMSTPMSTSMKLDSDENGKLVNEKMYRGLFYPCGVAFDLVDYSDADFGGFKVDRKSIMSNIVYPKLIWYFYCNLDVDRNADEYTLVSRVKEVDFVLDVSTMSRFLKCLVVERYQYVANDEELINAIDDVSAF</sequence>
<protein>
    <submittedName>
        <fullName evidence="1">Uncharacterized protein</fullName>
    </submittedName>
</protein>